<name>A0A2C7A9D9_9PROT</name>
<evidence type="ECO:0000313" key="1">
    <source>
        <dbReference type="EMBL" id="PHK94629.1"/>
    </source>
</evidence>
<keyword evidence="2" id="KW-1185">Reference proteome</keyword>
<comment type="caution">
    <text evidence="1">The sequence shown here is derived from an EMBL/GenBank/DDBJ whole genome shotgun (WGS) entry which is preliminary data.</text>
</comment>
<proteinExistence type="predicted"/>
<dbReference type="RefSeq" id="WP_099095776.1">
    <property type="nucleotide sequence ID" value="NZ_PDNU01000021.1"/>
</dbReference>
<protein>
    <submittedName>
        <fullName evidence="1">Uncharacterized protein</fullName>
    </submittedName>
</protein>
<dbReference type="EMBL" id="PDNU01000021">
    <property type="protein sequence ID" value="PHK94629.1"/>
    <property type="molecule type" value="Genomic_DNA"/>
</dbReference>
<organism evidence="1 2">
    <name type="scientific">Teichococcus rhizosphaerae</name>
    <dbReference type="NCBI Taxonomy" id="1335062"/>
    <lineage>
        <taxon>Bacteria</taxon>
        <taxon>Pseudomonadati</taxon>
        <taxon>Pseudomonadota</taxon>
        <taxon>Alphaproteobacteria</taxon>
        <taxon>Acetobacterales</taxon>
        <taxon>Roseomonadaceae</taxon>
        <taxon>Roseomonas</taxon>
    </lineage>
</organism>
<sequence length="83" mass="9096">MGDHVEDYPTAETDYLPHIINRCVEKANRHNVPYRFRLNGAVVVVSPGQTAGAVNEEVQRQWRMNRLPRDAAPPATAGAAATG</sequence>
<accession>A0A2C7A9D9</accession>
<dbReference type="OrthoDB" id="7279091at2"/>
<dbReference type="AlphaFoldDB" id="A0A2C7A9D9"/>
<reference evidence="1 2" key="1">
    <citation type="submission" date="2017-10" db="EMBL/GenBank/DDBJ databases">
        <authorList>
            <person name="Banno H."/>
            <person name="Chua N.-H."/>
        </authorList>
    </citation>
    <scope>NUCLEOTIDE SEQUENCE [LARGE SCALE GENOMIC DNA]</scope>
    <source>
        <strain evidence="1 2">YW11</strain>
    </source>
</reference>
<dbReference type="Proteomes" id="UP000223527">
    <property type="component" value="Unassembled WGS sequence"/>
</dbReference>
<gene>
    <name evidence="1" type="ORF">CR162_11875</name>
</gene>
<evidence type="ECO:0000313" key="2">
    <source>
        <dbReference type="Proteomes" id="UP000223527"/>
    </source>
</evidence>